<dbReference type="VEuPathDB" id="VectorBase:AQUA014730"/>
<evidence type="ECO:0000313" key="2">
    <source>
        <dbReference type="EnsemblMetazoa" id="AQUA014730-PA"/>
    </source>
</evidence>
<proteinExistence type="predicted"/>
<sequence length="139" mass="14224">MEPTNYPHTKLQQPSTLKSAEMVKSTLTRSQQGAKFPPVRVLSPGAAGLRVMFSHPATPLLSEEVGPSIQTSTRLSPVRVLSTVTIPPPPAPLPSGGAGPSMTKTVPFSPVCVLSTVTIPPPLAPFSSGGAGSSTQTGA</sequence>
<evidence type="ECO:0000313" key="3">
    <source>
        <dbReference type="Proteomes" id="UP000076407"/>
    </source>
</evidence>
<accession>A0A182XSB7</accession>
<name>A0A182XSB7_ANOQN</name>
<feature type="compositionally biased region" description="Polar residues" evidence="1">
    <location>
        <begin position="1"/>
        <end position="18"/>
    </location>
</feature>
<organism evidence="2 3">
    <name type="scientific">Anopheles quadriannulatus</name>
    <name type="common">Mosquito</name>
    <dbReference type="NCBI Taxonomy" id="34691"/>
    <lineage>
        <taxon>Eukaryota</taxon>
        <taxon>Metazoa</taxon>
        <taxon>Ecdysozoa</taxon>
        <taxon>Arthropoda</taxon>
        <taxon>Hexapoda</taxon>
        <taxon>Insecta</taxon>
        <taxon>Pterygota</taxon>
        <taxon>Neoptera</taxon>
        <taxon>Endopterygota</taxon>
        <taxon>Diptera</taxon>
        <taxon>Nematocera</taxon>
        <taxon>Culicoidea</taxon>
        <taxon>Culicidae</taxon>
        <taxon>Anophelinae</taxon>
        <taxon>Anopheles</taxon>
    </lineage>
</organism>
<protein>
    <submittedName>
        <fullName evidence="2">Uncharacterized protein</fullName>
    </submittedName>
</protein>
<reference evidence="2" key="1">
    <citation type="submission" date="2020-05" db="UniProtKB">
        <authorList>
            <consortium name="EnsemblMetazoa"/>
        </authorList>
    </citation>
    <scope>IDENTIFICATION</scope>
    <source>
        <strain evidence="2">SANGQUA</strain>
    </source>
</reference>
<evidence type="ECO:0000256" key="1">
    <source>
        <dbReference type="SAM" id="MobiDB-lite"/>
    </source>
</evidence>
<dbReference type="Proteomes" id="UP000076407">
    <property type="component" value="Unassembled WGS sequence"/>
</dbReference>
<dbReference type="AlphaFoldDB" id="A0A182XSB7"/>
<feature type="region of interest" description="Disordered" evidence="1">
    <location>
        <begin position="1"/>
        <end position="39"/>
    </location>
</feature>
<dbReference type="EnsemblMetazoa" id="AQUA014730-RA">
    <property type="protein sequence ID" value="AQUA014730-PA"/>
    <property type="gene ID" value="AQUA014730"/>
</dbReference>
<keyword evidence="3" id="KW-1185">Reference proteome</keyword>